<keyword evidence="8 9" id="KW-0472">Membrane</keyword>
<feature type="transmembrane region" description="Helical" evidence="9">
    <location>
        <begin position="127"/>
        <end position="147"/>
    </location>
</feature>
<gene>
    <name evidence="9 12" type="primary">lspA</name>
    <name evidence="12" type="ORF">HP555_13980</name>
</gene>
<keyword evidence="5 9" id="KW-0064">Aspartyl protease</keyword>
<dbReference type="Pfam" id="PF01252">
    <property type="entry name" value="Peptidase_A8"/>
    <property type="match status" value="1"/>
</dbReference>
<dbReference type="GO" id="GO:0006508">
    <property type="term" value="P:proteolysis"/>
    <property type="evidence" value="ECO:0007669"/>
    <property type="project" value="UniProtKB-KW"/>
</dbReference>
<evidence type="ECO:0000256" key="10">
    <source>
        <dbReference type="RuleBase" id="RU000594"/>
    </source>
</evidence>
<accession>A0A7T6ARK0</accession>
<dbReference type="GO" id="GO:0004190">
    <property type="term" value="F:aspartic-type endopeptidase activity"/>
    <property type="evidence" value="ECO:0007669"/>
    <property type="project" value="UniProtKB-UniRule"/>
</dbReference>
<comment type="pathway">
    <text evidence="9">Protein modification; lipoprotein biosynthesis (signal peptide cleavage).</text>
</comment>
<evidence type="ECO:0000313" key="13">
    <source>
        <dbReference type="Proteomes" id="UP000596092"/>
    </source>
</evidence>
<feature type="active site" evidence="9">
    <location>
        <position position="117"/>
    </location>
</feature>
<feature type="active site" evidence="9">
    <location>
        <position position="135"/>
    </location>
</feature>
<evidence type="ECO:0000256" key="1">
    <source>
        <dbReference type="ARBA" id="ARBA00006139"/>
    </source>
</evidence>
<feature type="transmembrane region" description="Helical" evidence="9">
    <location>
        <begin position="60"/>
        <end position="78"/>
    </location>
</feature>
<evidence type="ECO:0000256" key="9">
    <source>
        <dbReference type="HAMAP-Rule" id="MF_00161"/>
    </source>
</evidence>
<comment type="subcellular location">
    <subcellularLocation>
        <location evidence="9">Cell membrane</location>
        <topology evidence="9">Multi-pass membrane protein</topology>
    </subcellularLocation>
</comment>
<comment type="catalytic activity">
    <reaction evidence="9 10">
        <text>Release of signal peptides from bacterial membrane prolipoproteins. Hydrolyzes -Xaa-Yaa-Zaa-|-(S,diacylglyceryl)Cys-, in which Xaa is hydrophobic (preferably Leu), and Yaa (Ala or Ser) and Zaa (Gly or Ala) have small, neutral side chains.</text>
        <dbReference type="EC" id="3.4.23.36"/>
    </reaction>
</comment>
<comment type="function">
    <text evidence="9 10">This protein specifically catalyzes the removal of signal peptides from prolipoproteins.</text>
</comment>
<dbReference type="EC" id="3.4.23.36" evidence="9"/>
<keyword evidence="3 9" id="KW-0645">Protease</keyword>
<dbReference type="PROSITE" id="PS00855">
    <property type="entry name" value="SPASE_II"/>
    <property type="match status" value="1"/>
</dbReference>
<evidence type="ECO:0000256" key="5">
    <source>
        <dbReference type="ARBA" id="ARBA00022750"/>
    </source>
</evidence>
<dbReference type="EMBL" id="CP054140">
    <property type="protein sequence ID" value="QQG66891.1"/>
    <property type="molecule type" value="Genomic_DNA"/>
</dbReference>
<evidence type="ECO:0000256" key="8">
    <source>
        <dbReference type="ARBA" id="ARBA00023136"/>
    </source>
</evidence>
<dbReference type="UniPathway" id="UPA00665"/>
<keyword evidence="7 9" id="KW-1133">Transmembrane helix</keyword>
<dbReference type="InterPro" id="IPR001872">
    <property type="entry name" value="Peptidase_A8"/>
</dbReference>
<evidence type="ECO:0000313" key="12">
    <source>
        <dbReference type="EMBL" id="QQG66891.1"/>
    </source>
</evidence>
<comment type="caution">
    <text evidence="9">Lacks conserved residue(s) required for the propagation of feature annotation.</text>
</comment>
<evidence type="ECO:0000256" key="3">
    <source>
        <dbReference type="ARBA" id="ARBA00022670"/>
    </source>
</evidence>
<evidence type="ECO:0000256" key="6">
    <source>
        <dbReference type="ARBA" id="ARBA00022801"/>
    </source>
</evidence>
<evidence type="ECO:0000256" key="7">
    <source>
        <dbReference type="ARBA" id="ARBA00022989"/>
    </source>
</evidence>
<dbReference type="KEGG" id="dog:HP555_13980"/>
<reference evidence="12 13" key="1">
    <citation type="submission" date="2020-05" db="EMBL/GenBank/DDBJ databases">
        <title>Complete genome of Desulfobulbus oligotrophicus.</title>
        <authorList>
            <person name="Podar M."/>
        </authorList>
    </citation>
    <scope>NUCLEOTIDE SEQUENCE [LARGE SCALE GENOMIC DNA]</scope>
    <source>
        <strain evidence="12 13">Prop6</strain>
    </source>
</reference>
<dbReference type="HAMAP" id="MF_00161">
    <property type="entry name" value="LspA"/>
    <property type="match status" value="1"/>
</dbReference>
<protein>
    <recommendedName>
        <fullName evidence="9">Lipoprotein signal peptidase</fullName>
        <ecNumber evidence="9">3.4.23.36</ecNumber>
    </recommendedName>
    <alternativeName>
        <fullName evidence="9">Prolipoprotein signal peptidase</fullName>
    </alternativeName>
    <alternativeName>
        <fullName evidence="9">Signal peptidase II</fullName>
        <shortName evidence="9">SPase II</shortName>
    </alternativeName>
</protein>
<dbReference type="GO" id="GO:0005886">
    <property type="term" value="C:plasma membrane"/>
    <property type="evidence" value="ECO:0007669"/>
    <property type="project" value="UniProtKB-SubCell"/>
</dbReference>
<evidence type="ECO:0000256" key="11">
    <source>
        <dbReference type="RuleBase" id="RU004181"/>
    </source>
</evidence>
<dbReference type="PANTHER" id="PTHR33695:SF1">
    <property type="entry name" value="LIPOPROTEIN SIGNAL PEPTIDASE"/>
    <property type="match status" value="1"/>
</dbReference>
<dbReference type="PRINTS" id="PR00781">
    <property type="entry name" value="LIPOSIGPTASE"/>
</dbReference>
<dbReference type="NCBIfam" id="TIGR00077">
    <property type="entry name" value="lspA"/>
    <property type="match status" value="1"/>
</dbReference>
<keyword evidence="4 9" id="KW-0812">Transmembrane</keyword>
<feature type="transmembrane region" description="Helical" evidence="9">
    <location>
        <begin position="90"/>
        <end position="107"/>
    </location>
</feature>
<keyword evidence="13" id="KW-1185">Reference proteome</keyword>
<sequence>MAVFFVIMLMVICADQASKIWIMQHFTLYESVPVIHGLFNLTYLTNNGAAFGVLAGQPALWRQVFFVGAVCVALVFIWIAQRSFGRRSQVYAVALALIAGGAVGNLIDRIRFGFVIDFLDVFIGQYHWPAFNVADSAITVGVTLFIFKNLLFDRHGPK</sequence>
<keyword evidence="6 9" id="KW-0378">Hydrolase</keyword>
<name>A0A7T6ARK0_9BACT</name>
<comment type="similarity">
    <text evidence="1 9 11">Belongs to the peptidase A8 family.</text>
</comment>
<dbReference type="AlphaFoldDB" id="A0A7T6ARK0"/>
<dbReference type="RefSeq" id="WP_199263181.1">
    <property type="nucleotide sequence ID" value="NZ_CP054140.1"/>
</dbReference>
<evidence type="ECO:0000256" key="4">
    <source>
        <dbReference type="ARBA" id="ARBA00022692"/>
    </source>
</evidence>
<dbReference type="Proteomes" id="UP000596092">
    <property type="component" value="Chromosome"/>
</dbReference>
<dbReference type="PANTHER" id="PTHR33695">
    <property type="entry name" value="LIPOPROTEIN SIGNAL PEPTIDASE"/>
    <property type="match status" value="1"/>
</dbReference>
<keyword evidence="2 9" id="KW-1003">Cell membrane</keyword>
<organism evidence="12 13">
    <name type="scientific">Desulfobulbus oligotrophicus</name>
    <dbReference type="NCBI Taxonomy" id="1909699"/>
    <lineage>
        <taxon>Bacteria</taxon>
        <taxon>Pseudomonadati</taxon>
        <taxon>Thermodesulfobacteriota</taxon>
        <taxon>Desulfobulbia</taxon>
        <taxon>Desulfobulbales</taxon>
        <taxon>Desulfobulbaceae</taxon>
        <taxon>Desulfobulbus</taxon>
    </lineage>
</organism>
<proteinExistence type="inferred from homology"/>
<evidence type="ECO:0000256" key="2">
    <source>
        <dbReference type="ARBA" id="ARBA00022475"/>
    </source>
</evidence>